<keyword evidence="4" id="KW-1003">Cell membrane</keyword>
<dbReference type="EMBL" id="CP158568">
    <property type="protein sequence ID" value="XBY45391.1"/>
    <property type="molecule type" value="Genomic_DNA"/>
</dbReference>
<evidence type="ECO:0000313" key="11">
    <source>
        <dbReference type="EMBL" id="XBY45391.1"/>
    </source>
</evidence>
<gene>
    <name evidence="11" type="ORF">ABS361_03650</name>
</gene>
<evidence type="ECO:0000256" key="2">
    <source>
        <dbReference type="ARBA" id="ARBA00004162"/>
    </source>
</evidence>
<dbReference type="AlphaFoldDB" id="A0AAU7XFB8"/>
<evidence type="ECO:0000256" key="3">
    <source>
        <dbReference type="ARBA" id="ARBA00008281"/>
    </source>
</evidence>
<dbReference type="GO" id="GO:0071978">
    <property type="term" value="P:bacterial-type flagellum-dependent swarming motility"/>
    <property type="evidence" value="ECO:0007669"/>
    <property type="project" value="TreeGrafter"/>
</dbReference>
<evidence type="ECO:0000256" key="8">
    <source>
        <dbReference type="ARBA" id="ARBA00022989"/>
    </source>
</evidence>
<evidence type="ECO:0000256" key="4">
    <source>
        <dbReference type="ARBA" id="ARBA00022475"/>
    </source>
</evidence>
<keyword evidence="6 10" id="KW-0812">Transmembrane</keyword>
<keyword evidence="8 10" id="KW-1133">Transmembrane helix</keyword>
<evidence type="ECO:0000256" key="7">
    <source>
        <dbReference type="ARBA" id="ARBA00022779"/>
    </source>
</evidence>
<keyword evidence="11" id="KW-0966">Cell projection</keyword>
<comment type="subcellular location">
    <subcellularLocation>
        <location evidence="10">Cell inner membrane</location>
    </subcellularLocation>
    <subcellularLocation>
        <location evidence="2">Cell membrane</location>
        <topology evidence="2">Single-pass membrane protein</topology>
    </subcellularLocation>
</comment>
<keyword evidence="7 10" id="KW-0283">Flagellar rotation</keyword>
<dbReference type="InterPro" id="IPR005503">
    <property type="entry name" value="FliL"/>
</dbReference>
<reference evidence="11" key="1">
    <citation type="submission" date="2024-06" db="EMBL/GenBank/DDBJ databases">
        <title>Methylostella associata gen. nov., sp. nov., a novel Ancalomicrobiaceae-affiliated facultatively methylotrophic bacteria that feed on methanotrophs of the genus Methylococcus.</title>
        <authorList>
            <person name="Saltykova V."/>
            <person name="Danilova O.V."/>
            <person name="Oshkin I.Y."/>
            <person name="Belova S.E."/>
            <person name="Pimenov N.V."/>
            <person name="Dedysh S.N."/>
        </authorList>
    </citation>
    <scope>NUCLEOTIDE SEQUENCE</scope>
    <source>
        <strain evidence="11">S20</strain>
    </source>
</reference>
<comment type="function">
    <text evidence="1 10">Controls the rotational direction of flagella during chemotaxis.</text>
</comment>
<dbReference type="RefSeq" id="WP_407050484.1">
    <property type="nucleotide sequence ID" value="NZ_CP158568.1"/>
</dbReference>
<sequence length="173" mass="18749">MAKKPEKKEADAPEGEEAQAGGGKKKLIIIGGAVGALLLIGGGAAFFLMGGKKEEAHGADPHAPAAAHDVKKETLFVELPEMTVNLSTVDSRATFLKVKIALEVSDKMTEEKIKPVLPRVLDAFQLYLRELRSSDLDGSAGLYRVKEELQRRINVAIYPAKIEAVLFKEILVQ</sequence>
<organism evidence="11">
    <name type="scientific">Methyloraptor flagellatus</name>
    <dbReference type="NCBI Taxonomy" id="3162530"/>
    <lineage>
        <taxon>Bacteria</taxon>
        <taxon>Pseudomonadati</taxon>
        <taxon>Pseudomonadota</taxon>
        <taxon>Alphaproteobacteria</taxon>
        <taxon>Hyphomicrobiales</taxon>
        <taxon>Ancalomicrobiaceae</taxon>
        <taxon>Methyloraptor</taxon>
    </lineage>
</organism>
<dbReference type="GO" id="GO:0006935">
    <property type="term" value="P:chemotaxis"/>
    <property type="evidence" value="ECO:0007669"/>
    <property type="project" value="UniProtKB-KW"/>
</dbReference>
<evidence type="ECO:0000256" key="10">
    <source>
        <dbReference type="RuleBase" id="RU364125"/>
    </source>
</evidence>
<dbReference type="PANTHER" id="PTHR35091:SF2">
    <property type="entry name" value="FLAGELLAR PROTEIN FLIL"/>
    <property type="match status" value="1"/>
</dbReference>
<accession>A0AAU7XFB8</accession>
<evidence type="ECO:0000256" key="5">
    <source>
        <dbReference type="ARBA" id="ARBA00022500"/>
    </source>
</evidence>
<dbReference type="Pfam" id="PF03748">
    <property type="entry name" value="FliL"/>
    <property type="match status" value="1"/>
</dbReference>
<comment type="similarity">
    <text evidence="3 10">Belongs to the FliL family.</text>
</comment>
<proteinExistence type="inferred from homology"/>
<dbReference type="GO" id="GO:0009425">
    <property type="term" value="C:bacterial-type flagellum basal body"/>
    <property type="evidence" value="ECO:0007669"/>
    <property type="project" value="InterPro"/>
</dbReference>
<keyword evidence="5 10" id="KW-0145">Chemotaxis</keyword>
<keyword evidence="9 10" id="KW-0472">Membrane</keyword>
<name>A0AAU7XFB8_9HYPH</name>
<evidence type="ECO:0000256" key="9">
    <source>
        <dbReference type="ARBA" id="ARBA00023136"/>
    </source>
</evidence>
<dbReference type="GO" id="GO:0005886">
    <property type="term" value="C:plasma membrane"/>
    <property type="evidence" value="ECO:0007669"/>
    <property type="project" value="UniProtKB-SubCell"/>
</dbReference>
<keyword evidence="11" id="KW-0282">Flagellum</keyword>
<keyword evidence="10" id="KW-0997">Cell inner membrane</keyword>
<feature type="transmembrane region" description="Helical" evidence="10">
    <location>
        <begin position="27"/>
        <end position="48"/>
    </location>
</feature>
<protein>
    <recommendedName>
        <fullName evidence="10">Flagellar protein FliL</fullName>
    </recommendedName>
</protein>
<dbReference type="KEGG" id="mflg:ABS361_03650"/>
<keyword evidence="11" id="KW-0969">Cilium</keyword>
<evidence type="ECO:0000256" key="1">
    <source>
        <dbReference type="ARBA" id="ARBA00002254"/>
    </source>
</evidence>
<dbReference type="PANTHER" id="PTHR35091">
    <property type="entry name" value="FLAGELLAR PROTEIN FLIL"/>
    <property type="match status" value="1"/>
</dbReference>
<evidence type="ECO:0000256" key="6">
    <source>
        <dbReference type="ARBA" id="ARBA00022692"/>
    </source>
</evidence>